<feature type="domain" description="SH3b" evidence="2">
    <location>
        <begin position="38"/>
        <end position="101"/>
    </location>
</feature>
<name>A0ABS6DVG5_9FIRM</name>
<dbReference type="Pfam" id="PF06725">
    <property type="entry name" value="3D"/>
    <property type="match status" value="1"/>
</dbReference>
<dbReference type="Pfam" id="PF08239">
    <property type="entry name" value="SH3_3"/>
    <property type="match status" value="2"/>
</dbReference>
<evidence type="ECO:0000256" key="1">
    <source>
        <dbReference type="SAM" id="SignalP"/>
    </source>
</evidence>
<keyword evidence="4" id="KW-1185">Reference proteome</keyword>
<gene>
    <name evidence="3" type="ORF">KQI20_05195</name>
</gene>
<comment type="caution">
    <text evidence="3">The sequence shown here is derived from an EMBL/GenBank/DDBJ whole genome shotgun (WGS) entry which is preliminary data.</text>
</comment>
<organism evidence="3 4">
    <name type="scientific">Intestinibacter bartlettii</name>
    <dbReference type="NCBI Taxonomy" id="261299"/>
    <lineage>
        <taxon>Bacteria</taxon>
        <taxon>Bacillati</taxon>
        <taxon>Bacillota</taxon>
        <taxon>Clostridia</taxon>
        <taxon>Peptostreptococcales</taxon>
        <taxon>Peptostreptococcaceae</taxon>
        <taxon>Intestinibacter</taxon>
    </lineage>
</organism>
<feature type="signal peptide" evidence="1">
    <location>
        <begin position="1"/>
        <end position="26"/>
    </location>
</feature>
<sequence length="290" mass="31239">MIKNFKRTTVATMAILTMLNTGAVFAQSNSSNEEATKEIVAMVNVDKLNVRSGPSTSHDIIGTFIKDDDISLVSIKNGWYKIEMEDGKTGWTNGQYITLDGEVTVDKLNVRKGASISDDIVETKTKEDTVKIIKADENGWYEIELEDGKTGFVCGKYVETEAKNEHDYSDLYNVSKETSNTTSITSQATSTSTTQTAASNVVKTMTVSATAYAGDGITSTGSIPKVGRTIAVDPSVIPYGTKVYIPALGGVYTAEDCGGAIKGNKIDIFMGSESECNAWGVRSIEIQILK</sequence>
<feature type="chain" id="PRO_5045955105" evidence="1">
    <location>
        <begin position="27"/>
        <end position="290"/>
    </location>
</feature>
<dbReference type="RefSeq" id="WP_216568967.1">
    <property type="nucleotide sequence ID" value="NZ_JAHLOQ010000010.1"/>
</dbReference>
<dbReference type="InterPro" id="IPR052354">
    <property type="entry name" value="Cell_Wall_Dynamics_Protein"/>
</dbReference>
<dbReference type="PANTHER" id="PTHR34408">
    <property type="entry name" value="FAMILY PROTEIN, PUTATIVE-RELATED"/>
    <property type="match status" value="1"/>
</dbReference>
<dbReference type="CDD" id="cd14667">
    <property type="entry name" value="3D_containing_proteins"/>
    <property type="match status" value="1"/>
</dbReference>
<keyword evidence="1" id="KW-0732">Signal</keyword>
<dbReference type="InterPro" id="IPR003646">
    <property type="entry name" value="SH3-like_bac-type"/>
</dbReference>
<reference evidence="3 4" key="1">
    <citation type="submission" date="2021-06" db="EMBL/GenBank/DDBJ databases">
        <authorList>
            <person name="Sun Q."/>
            <person name="Li D."/>
        </authorList>
    </citation>
    <scope>NUCLEOTIDE SEQUENCE [LARGE SCALE GENOMIC DNA]</scope>
    <source>
        <strain evidence="3 4">N19</strain>
    </source>
</reference>
<dbReference type="InterPro" id="IPR059180">
    <property type="entry name" value="3D_YorM"/>
</dbReference>
<dbReference type="PANTHER" id="PTHR34408:SF1">
    <property type="entry name" value="GLYCOSYL HYDROLASE FAMILY 19 DOMAIN-CONTAINING PROTEIN HI_1415"/>
    <property type="match status" value="1"/>
</dbReference>
<evidence type="ECO:0000259" key="2">
    <source>
        <dbReference type="PROSITE" id="PS51781"/>
    </source>
</evidence>
<evidence type="ECO:0000313" key="4">
    <source>
        <dbReference type="Proteomes" id="UP001196301"/>
    </source>
</evidence>
<feature type="domain" description="SH3b" evidence="2">
    <location>
        <begin position="102"/>
        <end position="162"/>
    </location>
</feature>
<dbReference type="PROSITE" id="PS51781">
    <property type="entry name" value="SH3B"/>
    <property type="match status" value="2"/>
</dbReference>
<dbReference type="EMBL" id="JAHLOQ010000010">
    <property type="protein sequence ID" value="MBU5335828.1"/>
    <property type="molecule type" value="Genomic_DNA"/>
</dbReference>
<protein>
    <submittedName>
        <fullName evidence="3">SH3 domain-containing protein</fullName>
    </submittedName>
</protein>
<dbReference type="InterPro" id="IPR010611">
    <property type="entry name" value="3D_dom"/>
</dbReference>
<evidence type="ECO:0000313" key="3">
    <source>
        <dbReference type="EMBL" id="MBU5335828.1"/>
    </source>
</evidence>
<dbReference type="Proteomes" id="UP001196301">
    <property type="component" value="Unassembled WGS sequence"/>
</dbReference>
<proteinExistence type="predicted"/>
<dbReference type="CDD" id="cd00174">
    <property type="entry name" value="SH3"/>
    <property type="match status" value="1"/>
</dbReference>
<accession>A0ABS6DVG5</accession>
<dbReference type="SMART" id="SM00287">
    <property type="entry name" value="SH3b"/>
    <property type="match status" value="2"/>
</dbReference>